<accession>A0ACC3CD68</accession>
<comment type="caution">
    <text evidence="1">The sequence shown here is derived from an EMBL/GenBank/DDBJ whole genome shotgun (WGS) entry which is preliminary data.</text>
</comment>
<gene>
    <name evidence="1" type="ORF">I4F81_010527</name>
</gene>
<reference evidence="1" key="1">
    <citation type="submission" date="2019-11" db="EMBL/GenBank/DDBJ databases">
        <title>Nori genome reveals adaptations in red seaweeds to the harsh intertidal environment.</title>
        <authorList>
            <person name="Wang D."/>
            <person name="Mao Y."/>
        </authorList>
    </citation>
    <scope>NUCLEOTIDE SEQUENCE</scope>
    <source>
        <tissue evidence="1">Gametophyte</tissue>
    </source>
</reference>
<proteinExistence type="predicted"/>
<keyword evidence="2" id="KW-1185">Reference proteome</keyword>
<dbReference type="Proteomes" id="UP000798662">
    <property type="component" value="Chromosome 3"/>
</dbReference>
<evidence type="ECO:0000313" key="1">
    <source>
        <dbReference type="EMBL" id="KAK1868030.1"/>
    </source>
</evidence>
<sequence>MGWSRAAILRVPGSSSVHPFRSTVVAAVAAALAGVAGLGLLSSALSTGEGGSGGDVGWLQPAARSAVVGADGLLHAADHKAASDAATAAADPATAKMMKELKQAHLQSMPPLPVGHLFDRHPGYFTVHTGKGLASGRLLLEVPKAVMDTPFMVLAQVTAGDAEAFLSGVPANTVGRTVFALRKTKGHPDTLDLYRPLMDLRAEKADSPMAASLREGYFPGWVRTFPVRSIGDSYLLDATPWVGGGMDVVTDNDGRPAPLSWERGHRLVGATAYPRNVELDVQMKRRSLDGLGESVVSPENTFSTQVRYSIVALPDKPMETRAADSRVGYFGTSFVSADAIDGGRLKRTFANRWNLANGPIVFYVDPTVPAEYRRTVKRGVEEWEKAFARAGHPGAIRAVLPGDKDWPADYSMGDARYSSINWAPNLGPAYAMGPTDADPRTGEIFKGVVVLTANFVQSAASDVNVAVSPIAKDAPAGDESLWSMESDELQMRARSLRMLAALAADEADDVDAVSRPAVGPSTDKANGHMMPMVGASAAGVMAAVIEQVLRYLVMHEVGHVLGLRHNFKASASMPFAKLSDKAWVEANGTSSSVMDYLPMIVRKNPADQVVYASPTIGAYDYSAIRYGYGDFKSDDARLALAQSVAMTTPFATDNDGAGVTGADPLTSYWDLSGSPLEYHAESMAVARKVLRISKASTAKTAGSPWLDFGVVAQDALWSSVLSLAYATKFIGGVVPSRAASTGSPSSASSSSSPVTLVDVATEKRALSLILRELHPRNGLLGSATVREYGAHMVARKCFGAGGAGLPTEQCLGVAAKPLVSELRTFRGRVLGALLVPSRLARITEATVLGGSRRGLTVAALLRATTATFFGAAPAPAAEVDDLQRDAQAQWVGLLLNAVNASEQHHPLAVAAVAGELSRIHAMAASAAGEDAHLQGLAILTAPFHF</sequence>
<dbReference type="EMBL" id="CM020620">
    <property type="protein sequence ID" value="KAK1868030.1"/>
    <property type="molecule type" value="Genomic_DNA"/>
</dbReference>
<name>A0ACC3CD68_PYRYE</name>
<evidence type="ECO:0000313" key="2">
    <source>
        <dbReference type="Proteomes" id="UP000798662"/>
    </source>
</evidence>
<protein>
    <submittedName>
        <fullName evidence="1">Uncharacterized protein</fullName>
    </submittedName>
</protein>
<organism evidence="1 2">
    <name type="scientific">Pyropia yezoensis</name>
    <name type="common">Susabi-nori</name>
    <name type="synonym">Porphyra yezoensis</name>
    <dbReference type="NCBI Taxonomy" id="2788"/>
    <lineage>
        <taxon>Eukaryota</taxon>
        <taxon>Rhodophyta</taxon>
        <taxon>Bangiophyceae</taxon>
        <taxon>Bangiales</taxon>
        <taxon>Bangiaceae</taxon>
        <taxon>Pyropia</taxon>
    </lineage>
</organism>